<feature type="compositionally biased region" description="Basic and acidic residues" evidence="1">
    <location>
        <begin position="135"/>
        <end position="154"/>
    </location>
</feature>
<gene>
    <name evidence="2" type="ORF">BUALT_Bualt18G0080500</name>
</gene>
<dbReference type="AlphaFoldDB" id="A0AAV6W551"/>
<evidence type="ECO:0000313" key="2">
    <source>
        <dbReference type="EMBL" id="KAG8365208.1"/>
    </source>
</evidence>
<feature type="compositionally biased region" description="Basic and acidic residues" evidence="1">
    <location>
        <begin position="309"/>
        <end position="321"/>
    </location>
</feature>
<dbReference type="PANTHER" id="PTHR36056">
    <property type="entry name" value="PROTEIN, PUTATIVE-RELATED"/>
    <property type="match status" value="1"/>
</dbReference>
<feature type="region of interest" description="Disordered" evidence="1">
    <location>
        <begin position="212"/>
        <end position="285"/>
    </location>
</feature>
<evidence type="ECO:0000313" key="3">
    <source>
        <dbReference type="Proteomes" id="UP000826271"/>
    </source>
</evidence>
<feature type="region of interest" description="Disordered" evidence="1">
    <location>
        <begin position="116"/>
        <end position="190"/>
    </location>
</feature>
<keyword evidence="3" id="KW-1185">Reference proteome</keyword>
<organism evidence="2 3">
    <name type="scientific">Buddleja alternifolia</name>
    <dbReference type="NCBI Taxonomy" id="168488"/>
    <lineage>
        <taxon>Eukaryota</taxon>
        <taxon>Viridiplantae</taxon>
        <taxon>Streptophyta</taxon>
        <taxon>Embryophyta</taxon>
        <taxon>Tracheophyta</taxon>
        <taxon>Spermatophyta</taxon>
        <taxon>Magnoliopsida</taxon>
        <taxon>eudicotyledons</taxon>
        <taxon>Gunneridae</taxon>
        <taxon>Pentapetalae</taxon>
        <taxon>asterids</taxon>
        <taxon>lamiids</taxon>
        <taxon>Lamiales</taxon>
        <taxon>Scrophulariaceae</taxon>
        <taxon>Buddlejeae</taxon>
        <taxon>Buddleja</taxon>
    </lineage>
</organism>
<dbReference type="EMBL" id="WHWC01000018">
    <property type="protein sequence ID" value="KAG8365208.1"/>
    <property type="molecule type" value="Genomic_DNA"/>
</dbReference>
<feature type="region of interest" description="Disordered" evidence="1">
    <location>
        <begin position="379"/>
        <end position="400"/>
    </location>
</feature>
<name>A0AAV6W551_9LAMI</name>
<feature type="compositionally biased region" description="Basic and acidic residues" evidence="1">
    <location>
        <begin position="259"/>
        <end position="277"/>
    </location>
</feature>
<protein>
    <submittedName>
        <fullName evidence="2">Uncharacterized protein</fullName>
    </submittedName>
</protein>
<feature type="region of interest" description="Disordered" evidence="1">
    <location>
        <begin position="302"/>
        <end position="322"/>
    </location>
</feature>
<feature type="compositionally biased region" description="Polar residues" evidence="1">
    <location>
        <begin position="164"/>
        <end position="173"/>
    </location>
</feature>
<dbReference type="PANTHER" id="PTHR36056:SF1">
    <property type="entry name" value="PROTEIN, PUTATIVE-RELATED"/>
    <property type="match status" value="1"/>
</dbReference>
<feature type="compositionally biased region" description="Basic and acidic residues" evidence="1">
    <location>
        <begin position="225"/>
        <end position="244"/>
    </location>
</feature>
<dbReference type="InterPro" id="IPR040276">
    <property type="entry name" value="At4g26450-like"/>
</dbReference>
<feature type="region of interest" description="Disordered" evidence="1">
    <location>
        <begin position="1"/>
        <end position="71"/>
    </location>
</feature>
<accession>A0AAV6W551</accession>
<reference evidence="2" key="1">
    <citation type="submission" date="2019-10" db="EMBL/GenBank/DDBJ databases">
        <authorList>
            <person name="Zhang R."/>
            <person name="Pan Y."/>
            <person name="Wang J."/>
            <person name="Ma R."/>
            <person name="Yu S."/>
        </authorList>
    </citation>
    <scope>NUCLEOTIDE SEQUENCE</scope>
    <source>
        <strain evidence="2">LA-IB0</strain>
        <tissue evidence="2">Leaf</tissue>
    </source>
</reference>
<evidence type="ECO:0000256" key="1">
    <source>
        <dbReference type="SAM" id="MobiDB-lite"/>
    </source>
</evidence>
<dbReference type="Proteomes" id="UP000826271">
    <property type="component" value="Unassembled WGS sequence"/>
</dbReference>
<comment type="caution">
    <text evidence="2">The sequence shown here is derived from an EMBL/GenBank/DDBJ whole genome shotgun (WGS) entry which is preliminary data.</text>
</comment>
<sequence length="699" mass="76686">MYARHRNGPGNGYRSNPMGMGGGLAASRISPEGSMRAHRVYSSEYRNNNRGGYGRGGHSKQFQPPHPPRRPDIFVEAGKLAAEYLVSKGVIPPNALSGKWRGDSFKKQIDEFQGFRRPDEYNSRERRRSGSIKNYESETNKELGRSGSRGERNKASPGMEVDSDTSGGYNNEQSVEKCGNGGIQTLSPGEITNEDENAAHLESGLEKCNSVEDVGAKASSSSIEKNLRSDGDGETIKRSDDANKVHAKTVEGGGNNNDLEQKQEENKEVTASVKEDSLVSEEDVDLSKHRKFENVPTKAPSLLIVKSSNNEHDPMNEDENKSQVSEIHVIDVANDNSAVNVSSHQDVELKSLESDALHAPSTMLSFPERSLCKEQEQEPDQGLSAFGSSNSMFNNRGEKRAIDDETDDREGFKKLKEWVPPMDSQSDACLPLSSSIENQSTLQEQGTSRGSFATLSPDQKNLNISLFSKGHAEFMQEKQLFPGSFKSFDLNLNGTCDVNENHDADPVLIFPSVTQTRKEMTPIDIDLSMTKNCSLPNKNVKHGFDDNDIEIIDLENDSAQEDKTIGNLERREDAVFTDLGGFHDNVHNANEIPEVQDGYGLMISELLGNDNPNCSSVPTDLNSLHNDIGLPNGEGILGDDDSIYMSLGEIPISTLKSCLCIPLVDEWNRLFEDLGAANTGLWQTILTNLVSGCCSINSS</sequence>
<proteinExistence type="predicted"/>